<protein>
    <submittedName>
        <fullName evidence="1">(rape) hypothetical protein</fullName>
    </submittedName>
</protein>
<dbReference type="AlphaFoldDB" id="A0A816ZH16"/>
<gene>
    <name evidence="1" type="ORF">DARMORV10_A08P00580.1</name>
</gene>
<dbReference type="Pfam" id="PF03162">
    <property type="entry name" value="Y_phosphatase2"/>
    <property type="match status" value="1"/>
</dbReference>
<dbReference type="InterPro" id="IPR004861">
    <property type="entry name" value="Siw14-like"/>
</dbReference>
<dbReference type="InterPro" id="IPR029021">
    <property type="entry name" value="Prot-tyrosine_phosphatase-like"/>
</dbReference>
<dbReference type="Proteomes" id="UP001295469">
    <property type="component" value="Chromosome A08"/>
</dbReference>
<evidence type="ECO:0000313" key="1">
    <source>
        <dbReference type="EMBL" id="CAF2211399.1"/>
    </source>
</evidence>
<proteinExistence type="predicted"/>
<dbReference type="PANTHER" id="PTHR31126:SF43">
    <property type="entry name" value="TYROSINE-PROTEIN PHOSPHATASE DSP3"/>
    <property type="match status" value="1"/>
</dbReference>
<accession>A0A816ZH16</accession>
<reference evidence="1" key="1">
    <citation type="submission" date="2021-01" db="EMBL/GenBank/DDBJ databases">
        <authorList>
            <consortium name="Genoscope - CEA"/>
            <person name="William W."/>
        </authorList>
    </citation>
    <scope>NUCLEOTIDE SEQUENCE</scope>
</reference>
<name>A0A816ZH16_BRANA</name>
<organism evidence="1">
    <name type="scientific">Brassica napus</name>
    <name type="common">Rape</name>
    <dbReference type="NCBI Taxonomy" id="3708"/>
    <lineage>
        <taxon>Eukaryota</taxon>
        <taxon>Viridiplantae</taxon>
        <taxon>Streptophyta</taxon>
        <taxon>Embryophyta</taxon>
        <taxon>Tracheophyta</taxon>
        <taxon>Spermatophyta</taxon>
        <taxon>Magnoliopsida</taxon>
        <taxon>eudicotyledons</taxon>
        <taxon>Gunneridae</taxon>
        <taxon>Pentapetalae</taxon>
        <taxon>rosids</taxon>
        <taxon>malvids</taxon>
        <taxon>Brassicales</taxon>
        <taxon>Brassicaceae</taxon>
        <taxon>Brassiceae</taxon>
        <taxon>Brassica</taxon>
    </lineage>
</organism>
<sequence length="143" mass="16018">MFTSAAIKGSFSSSISGKLKRQYDFWWDPPTPMPKDTVLDVLKVLDVKSHPILIHCRAEKHTTSCLVGCLRKVQGWCLSSARITTCSFRIVINMVVGRDILSKPFKKAVVLSSLRWQSIFLGPDNKPGLLRSEGYPQSSFDES</sequence>
<dbReference type="EMBL" id="HG994362">
    <property type="protein sequence ID" value="CAF2211399.1"/>
    <property type="molecule type" value="Genomic_DNA"/>
</dbReference>
<dbReference type="SUPFAM" id="SSF52799">
    <property type="entry name" value="(Phosphotyrosine protein) phosphatases II"/>
    <property type="match status" value="1"/>
</dbReference>
<dbReference type="Gene3D" id="3.90.190.10">
    <property type="entry name" value="Protein tyrosine phosphatase superfamily"/>
    <property type="match status" value="1"/>
</dbReference>
<dbReference type="PANTHER" id="PTHR31126">
    <property type="entry name" value="TYROSINE-PROTEIN PHOSPHATASE"/>
    <property type="match status" value="1"/>
</dbReference>